<dbReference type="AlphaFoldDB" id="A0ABD4JKH5"/>
<dbReference type="GO" id="GO:0003677">
    <property type="term" value="F:DNA binding"/>
    <property type="evidence" value="ECO:0007669"/>
    <property type="project" value="UniProtKB-KW"/>
</dbReference>
<feature type="domain" description="Type I restriction modification DNA specificity" evidence="4">
    <location>
        <begin position="2"/>
        <end position="150"/>
    </location>
</feature>
<keyword evidence="2" id="KW-0680">Restriction system</keyword>
<dbReference type="InterPro" id="IPR000055">
    <property type="entry name" value="Restrct_endonuc_typeI_TRD"/>
</dbReference>
<evidence type="ECO:0000256" key="3">
    <source>
        <dbReference type="ARBA" id="ARBA00023125"/>
    </source>
</evidence>
<dbReference type="PANTHER" id="PTHR30408">
    <property type="entry name" value="TYPE-1 RESTRICTION ENZYME ECOKI SPECIFICITY PROTEIN"/>
    <property type="match status" value="1"/>
</dbReference>
<reference evidence="5 6" key="1">
    <citation type="submission" date="2020-10" db="EMBL/GenBank/DDBJ databases">
        <title>Campylobacter californiensis sp. nov. isolated from cattle and feral swine in California.</title>
        <authorList>
            <person name="Miller W.G."/>
        </authorList>
    </citation>
    <scope>NUCLEOTIDE SEQUENCE [LARGE SCALE GENOMIC DNA]</scope>
    <source>
        <strain evidence="5 6">RM12919</strain>
    </source>
</reference>
<protein>
    <submittedName>
        <fullName evidence="5">Restriction endonuclease subunit S</fullName>
    </submittedName>
</protein>
<comment type="caution">
    <text evidence="5">The sequence shown here is derived from an EMBL/GenBank/DDBJ whole genome shotgun (WGS) entry which is preliminary data.</text>
</comment>
<dbReference type="Pfam" id="PF01420">
    <property type="entry name" value="Methylase_S"/>
    <property type="match status" value="1"/>
</dbReference>
<comment type="similarity">
    <text evidence="1">Belongs to the type-I restriction system S methylase family.</text>
</comment>
<dbReference type="InterPro" id="IPR044946">
    <property type="entry name" value="Restrct_endonuc_typeI_TRD_sf"/>
</dbReference>
<feature type="non-terminal residue" evidence="5">
    <location>
        <position position="1"/>
    </location>
</feature>
<evidence type="ECO:0000313" key="5">
    <source>
        <dbReference type="EMBL" id="MBE2987260.1"/>
    </source>
</evidence>
<evidence type="ECO:0000256" key="1">
    <source>
        <dbReference type="ARBA" id="ARBA00010923"/>
    </source>
</evidence>
<dbReference type="GO" id="GO:0004519">
    <property type="term" value="F:endonuclease activity"/>
    <property type="evidence" value="ECO:0007669"/>
    <property type="project" value="UniProtKB-KW"/>
</dbReference>
<dbReference type="InterPro" id="IPR052021">
    <property type="entry name" value="Type-I_RS_S_subunit"/>
</dbReference>
<dbReference type="RefSeq" id="WP_336613701.1">
    <property type="nucleotide sequence ID" value="NZ_JADBHS010000029.1"/>
</dbReference>
<accession>A0ABD4JKH5</accession>
<dbReference type="GO" id="GO:0009307">
    <property type="term" value="P:DNA restriction-modification system"/>
    <property type="evidence" value="ECO:0007669"/>
    <property type="project" value="UniProtKB-KW"/>
</dbReference>
<dbReference type="PANTHER" id="PTHR30408:SF12">
    <property type="entry name" value="TYPE I RESTRICTION ENZYME MJAVIII SPECIFICITY SUBUNIT"/>
    <property type="match status" value="1"/>
</dbReference>
<keyword evidence="5" id="KW-0378">Hydrolase</keyword>
<gene>
    <name evidence="5" type="ORF">CCAL12919_09090</name>
</gene>
<keyword evidence="3" id="KW-0238">DNA-binding</keyword>
<name>A0ABD4JKH5_9BACT</name>
<evidence type="ECO:0000259" key="4">
    <source>
        <dbReference type="Pfam" id="PF01420"/>
    </source>
</evidence>
<organism evidence="5 6">
    <name type="scientific">Campylobacter californiensis</name>
    <dbReference type="NCBI Taxonomy" id="1032243"/>
    <lineage>
        <taxon>Bacteria</taxon>
        <taxon>Pseudomonadati</taxon>
        <taxon>Campylobacterota</taxon>
        <taxon>Epsilonproteobacteria</taxon>
        <taxon>Campylobacterales</taxon>
        <taxon>Campylobacteraceae</taxon>
        <taxon>Campylobacter</taxon>
    </lineage>
</organism>
<dbReference type="SUPFAM" id="SSF116734">
    <property type="entry name" value="DNA methylase specificity domain"/>
    <property type="match status" value="1"/>
</dbReference>
<keyword evidence="5" id="KW-0255">Endonuclease</keyword>
<dbReference type="Proteomes" id="UP001318760">
    <property type="component" value="Unassembled WGS sequence"/>
</dbReference>
<sequence>CDFFMGGTPTKSESGYWKGDIKWLTISDYSNFDLISQTKDKITNLGLENSSAKLIKTGSVVISIYATIGRVGILGCEMATNQAIVAMQPYKISNRYLMYALYISKNRLLKSANKTTQKNINLEILKNTLIPLPPLAEQERIVTKIEQILQILKS</sequence>
<dbReference type="Gene3D" id="3.90.220.20">
    <property type="entry name" value="DNA methylase specificity domains"/>
    <property type="match status" value="1"/>
</dbReference>
<keyword evidence="5" id="KW-0540">Nuclease</keyword>
<evidence type="ECO:0000313" key="6">
    <source>
        <dbReference type="Proteomes" id="UP001318760"/>
    </source>
</evidence>
<dbReference type="EMBL" id="JADBHS010000029">
    <property type="protein sequence ID" value="MBE2987260.1"/>
    <property type="molecule type" value="Genomic_DNA"/>
</dbReference>
<evidence type="ECO:0000256" key="2">
    <source>
        <dbReference type="ARBA" id="ARBA00022747"/>
    </source>
</evidence>
<proteinExistence type="inferred from homology"/>